<dbReference type="EMBL" id="OU015566">
    <property type="protein sequence ID" value="CAG5104986.1"/>
    <property type="molecule type" value="Genomic_DNA"/>
</dbReference>
<reference evidence="2 3" key="1">
    <citation type="submission" date="2021-04" db="EMBL/GenBank/DDBJ databases">
        <authorList>
            <person name="Bliznina A."/>
        </authorList>
    </citation>
    <scope>NUCLEOTIDE SEQUENCE [LARGE SCALE GENOMIC DNA]</scope>
</reference>
<keyword evidence="1" id="KW-0732">Signal</keyword>
<evidence type="ECO:0000256" key="1">
    <source>
        <dbReference type="SAM" id="SignalP"/>
    </source>
</evidence>
<feature type="chain" id="PRO_5047317292" evidence="1">
    <location>
        <begin position="17"/>
        <end position="333"/>
    </location>
</feature>
<evidence type="ECO:0000313" key="2">
    <source>
        <dbReference type="EMBL" id="CAG5104986.1"/>
    </source>
</evidence>
<gene>
    <name evidence="2" type="ORF">OKIOD_LOCUS10497</name>
</gene>
<dbReference type="Proteomes" id="UP001158576">
    <property type="component" value="Chromosome 1"/>
</dbReference>
<evidence type="ECO:0000313" key="3">
    <source>
        <dbReference type="Proteomes" id="UP001158576"/>
    </source>
</evidence>
<keyword evidence="3" id="KW-1185">Reference proteome</keyword>
<name>A0ABN7SXZ6_OIKDI</name>
<sequence>MKLLKFLSLGAVSTHAWTLLDPVYDQMASLIMSQVTGLFESIQGELSAAGDATPVFDEFITKFKAIDNADVVRVLKSIDIELLLDGGLTPDDLVQIFDAEIQDPNSEFYGMDLSQVGMEFTANLDPAHIEPFNNALLAMTESAGVFQDLYNGDINLHNIVGSFADIMDAAITLNDVYSFTDSDTLTQGLFYTSVIAEKGLFVWEEWKEYLYMYEDAVDLTMNEYNRRVVDTDERFCNGDVGIIKATQEKLKFVPNVVIDNWTTPVKKSVDIFNTLVENIPVVENYAVSDTILDTLIAQLDVAMLSVDGTLTELYAMTLPFASQINTAARGYFC</sequence>
<organism evidence="2 3">
    <name type="scientific">Oikopleura dioica</name>
    <name type="common">Tunicate</name>
    <dbReference type="NCBI Taxonomy" id="34765"/>
    <lineage>
        <taxon>Eukaryota</taxon>
        <taxon>Metazoa</taxon>
        <taxon>Chordata</taxon>
        <taxon>Tunicata</taxon>
        <taxon>Appendicularia</taxon>
        <taxon>Copelata</taxon>
        <taxon>Oikopleuridae</taxon>
        <taxon>Oikopleura</taxon>
    </lineage>
</organism>
<proteinExistence type="predicted"/>
<protein>
    <submittedName>
        <fullName evidence="2">Oidioi.mRNA.OKI2018_I69.chr1.g1732.t1.cds</fullName>
    </submittedName>
</protein>
<feature type="signal peptide" evidence="1">
    <location>
        <begin position="1"/>
        <end position="16"/>
    </location>
</feature>
<accession>A0ABN7SXZ6</accession>